<dbReference type="FunFam" id="3.40.462.10:FF:000001">
    <property type="entry name" value="Cytokinin dehydrogenase 2"/>
    <property type="match status" value="1"/>
</dbReference>
<keyword evidence="6" id="KW-0274">FAD</keyword>
<evidence type="ECO:0000256" key="2">
    <source>
        <dbReference type="ARBA" id="ARBA00005466"/>
    </source>
</evidence>
<dbReference type="Pfam" id="PF01565">
    <property type="entry name" value="FAD_binding_4"/>
    <property type="match status" value="1"/>
</dbReference>
<accession>A0AAE1XGR0</accession>
<dbReference type="EC" id="1.5.99.12" evidence="3"/>
<evidence type="ECO:0000313" key="12">
    <source>
        <dbReference type="Proteomes" id="UP001289374"/>
    </source>
</evidence>
<reference evidence="11" key="1">
    <citation type="submission" date="2020-06" db="EMBL/GenBank/DDBJ databases">
        <authorList>
            <person name="Li T."/>
            <person name="Hu X."/>
            <person name="Zhang T."/>
            <person name="Song X."/>
            <person name="Zhang H."/>
            <person name="Dai N."/>
            <person name="Sheng W."/>
            <person name="Hou X."/>
            <person name="Wei L."/>
        </authorList>
    </citation>
    <scope>NUCLEOTIDE SEQUENCE</scope>
    <source>
        <strain evidence="11">K16</strain>
        <tissue evidence="11">Leaf</tissue>
    </source>
</reference>
<dbReference type="Gene3D" id="3.40.462.10">
    <property type="entry name" value="FAD-linked oxidases, C-terminal domain"/>
    <property type="match status" value="1"/>
</dbReference>
<name>A0AAE1XGR0_9LAMI</name>
<dbReference type="PANTHER" id="PTHR13878">
    <property type="entry name" value="GULONOLACTONE OXIDASE"/>
    <property type="match status" value="1"/>
</dbReference>
<evidence type="ECO:0000256" key="7">
    <source>
        <dbReference type="ARBA" id="ARBA00023002"/>
    </source>
</evidence>
<dbReference type="GO" id="GO:0071949">
    <property type="term" value="F:FAD binding"/>
    <property type="evidence" value="ECO:0007669"/>
    <property type="project" value="InterPro"/>
</dbReference>
<dbReference type="InterPro" id="IPR015345">
    <property type="entry name" value="Cytokinin_DH_FAD/cytokin-bd"/>
</dbReference>
<dbReference type="InterPro" id="IPR036318">
    <property type="entry name" value="FAD-bd_PCMH-like_sf"/>
</dbReference>
<dbReference type="InterPro" id="IPR050432">
    <property type="entry name" value="FAD-linked_Oxidoreductases_BP"/>
</dbReference>
<dbReference type="SUPFAM" id="SSF56176">
    <property type="entry name" value="FAD-binding/transporter-associated domain-like"/>
    <property type="match status" value="1"/>
</dbReference>
<evidence type="ECO:0000256" key="5">
    <source>
        <dbReference type="ARBA" id="ARBA00022729"/>
    </source>
</evidence>
<comment type="catalytic activity">
    <reaction evidence="9">
        <text>N(6)-dimethylallyladenine + A + H2O = 3-methyl-2-butenal + adenine + AH2</text>
        <dbReference type="Rhea" id="RHEA:13625"/>
        <dbReference type="ChEBI" id="CHEBI:13193"/>
        <dbReference type="ChEBI" id="CHEBI:15377"/>
        <dbReference type="ChEBI" id="CHEBI:15825"/>
        <dbReference type="ChEBI" id="CHEBI:16708"/>
        <dbReference type="ChEBI" id="CHEBI:17499"/>
        <dbReference type="ChEBI" id="CHEBI:17660"/>
        <dbReference type="EC" id="1.5.99.12"/>
    </reaction>
</comment>
<evidence type="ECO:0000313" key="11">
    <source>
        <dbReference type="EMBL" id="KAK4411104.1"/>
    </source>
</evidence>
<keyword evidence="7" id="KW-0560">Oxidoreductase</keyword>
<proteinExistence type="inferred from homology"/>
<keyword evidence="4" id="KW-0285">Flavoprotein</keyword>
<dbReference type="Pfam" id="PF09265">
    <property type="entry name" value="Cytokin-bind"/>
    <property type="match status" value="1"/>
</dbReference>
<evidence type="ECO:0000256" key="3">
    <source>
        <dbReference type="ARBA" id="ARBA00011928"/>
    </source>
</evidence>
<dbReference type="SUPFAM" id="SSF55103">
    <property type="entry name" value="FAD-linked oxidases, C-terminal domain"/>
    <property type="match status" value="1"/>
</dbReference>
<dbReference type="Gene3D" id="3.30.465.10">
    <property type="match status" value="1"/>
</dbReference>
<keyword evidence="5" id="KW-0732">Signal</keyword>
<dbReference type="InterPro" id="IPR006094">
    <property type="entry name" value="Oxid_FAD_bind_N"/>
</dbReference>
<protein>
    <recommendedName>
        <fullName evidence="3">cytokinin dehydrogenase</fullName>
        <ecNumber evidence="3">1.5.99.12</ecNumber>
    </recommendedName>
</protein>
<reference evidence="11" key="2">
    <citation type="journal article" date="2024" name="Plant">
        <title>Genomic evolution and insights into agronomic trait innovations of Sesamum species.</title>
        <authorList>
            <person name="Miao H."/>
            <person name="Wang L."/>
            <person name="Qu L."/>
            <person name="Liu H."/>
            <person name="Sun Y."/>
            <person name="Le M."/>
            <person name="Wang Q."/>
            <person name="Wei S."/>
            <person name="Zheng Y."/>
            <person name="Lin W."/>
            <person name="Duan Y."/>
            <person name="Cao H."/>
            <person name="Xiong S."/>
            <person name="Wang X."/>
            <person name="Wei L."/>
            <person name="Li C."/>
            <person name="Ma Q."/>
            <person name="Ju M."/>
            <person name="Zhao R."/>
            <person name="Li G."/>
            <person name="Mu C."/>
            <person name="Tian Q."/>
            <person name="Mei H."/>
            <person name="Zhang T."/>
            <person name="Gao T."/>
            <person name="Zhang H."/>
        </authorList>
    </citation>
    <scope>NUCLEOTIDE SEQUENCE</scope>
    <source>
        <strain evidence="11">K16</strain>
    </source>
</reference>
<dbReference type="GO" id="GO:0019139">
    <property type="term" value="F:cytokinin dehydrogenase activity"/>
    <property type="evidence" value="ECO:0007669"/>
    <property type="project" value="UniProtKB-EC"/>
</dbReference>
<evidence type="ECO:0000259" key="10">
    <source>
        <dbReference type="PROSITE" id="PS51387"/>
    </source>
</evidence>
<dbReference type="InterPro" id="IPR016170">
    <property type="entry name" value="Cytok_DH_C_sf"/>
</dbReference>
<dbReference type="InterPro" id="IPR016167">
    <property type="entry name" value="FAD-bd_PCMH_sub1"/>
</dbReference>
<dbReference type="PROSITE" id="PS51387">
    <property type="entry name" value="FAD_PCMH"/>
    <property type="match status" value="1"/>
</dbReference>
<evidence type="ECO:0000256" key="6">
    <source>
        <dbReference type="ARBA" id="ARBA00022827"/>
    </source>
</evidence>
<evidence type="ECO:0000256" key="9">
    <source>
        <dbReference type="ARBA" id="ARBA00048224"/>
    </source>
</evidence>
<evidence type="ECO:0000256" key="1">
    <source>
        <dbReference type="ARBA" id="ARBA00001974"/>
    </source>
</evidence>
<feature type="domain" description="FAD-binding PCMH-type" evidence="10">
    <location>
        <begin position="114"/>
        <end position="292"/>
    </location>
</feature>
<keyword evidence="8" id="KW-0325">Glycoprotein</keyword>
<dbReference type="GO" id="GO:0009690">
    <property type="term" value="P:cytokinin metabolic process"/>
    <property type="evidence" value="ECO:0007669"/>
    <property type="project" value="InterPro"/>
</dbReference>
<sequence length="576" mass="64590">MINLKKAEVVSDLKRVSLRSKVRKKESYSDGPYVGNKGLKTMSAFRQRADFGAELTLPSNFHRLRCDGIRQGGPNTIKRYGTRISFDFTCSMDLLGQFSFDGNEFAAKDFGNQFHFLPSAVLHPKKVSDIAATIKHVWQMGPASGLTVAARGHGHSLQGQAQAPQGIVINMESLSGQEMQVHRGKFPYVDVPAGELWINILHECLKYGLAPKSWTDYLHLTVGGTLSNAGISGQAFRHGPQISNVHQLEVVTGKGEVVVCSEEKNADLFHAVLGGLGQFGIITRARISLEPAPKMVKWIRVLYSDFSTFARDQEYLISAENTFDYIEGLVIVNKTGLINNWRASFNPEDPEQANQFVSDGRTLFCLELTKNFNPDEATKTNKEIKSLLSQLSYIPSTLFVTEVSYVEFLDRVHAAELKLRSKGLWELPHPWLNLLVPRSKIHSFAEGVFGSILTDTNNGPVLVYPVNKSKWDNRTSFVTPEEDIFYLVAFLPHAVPSSTENNGLQHLLSINKRILNFCEAAHLGVKQYLPYYTTQEEWRSHYGPRWEVFVQRKSAYDPLAILAPGQRIFQKAISIL</sequence>
<comment type="cofactor">
    <cofactor evidence="1">
        <name>FAD</name>
        <dbReference type="ChEBI" id="CHEBI:57692"/>
    </cofactor>
</comment>
<dbReference type="Gene3D" id="3.30.43.10">
    <property type="entry name" value="Uridine Diphospho-n-acetylenolpyruvylglucosamine Reductase, domain 2"/>
    <property type="match status" value="1"/>
</dbReference>
<dbReference type="PANTHER" id="PTHR13878:SF53">
    <property type="entry name" value="CYTOKININ DEHYDROGENASE 6"/>
    <property type="match status" value="1"/>
</dbReference>
<comment type="caution">
    <text evidence="11">The sequence shown here is derived from an EMBL/GenBank/DDBJ whole genome shotgun (WGS) entry which is preliminary data.</text>
</comment>
<dbReference type="InterPro" id="IPR016164">
    <property type="entry name" value="FAD-linked_Oxase-like_C"/>
</dbReference>
<dbReference type="PROSITE" id="PS00862">
    <property type="entry name" value="OX2_COVAL_FAD"/>
    <property type="match status" value="1"/>
</dbReference>
<gene>
    <name evidence="11" type="ORF">Sango_0183400</name>
</gene>
<comment type="similarity">
    <text evidence="2">Belongs to the oxygen-dependent FAD-linked oxidoreductase family.</text>
</comment>
<dbReference type="AlphaFoldDB" id="A0AAE1XGR0"/>
<evidence type="ECO:0000256" key="4">
    <source>
        <dbReference type="ARBA" id="ARBA00022630"/>
    </source>
</evidence>
<evidence type="ECO:0000256" key="8">
    <source>
        <dbReference type="ARBA" id="ARBA00023180"/>
    </source>
</evidence>
<dbReference type="FunFam" id="3.30.465.10:FF:000021">
    <property type="entry name" value="Cytokinin dehydrogenase 1"/>
    <property type="match status" value="1"/>
</dbReference>
<dbReference type="InterPro" id="IPR016166">
    <property type="entry name" value="FAD-bd_PCMH"/>
</dbReference>
<keyword evidence="12" id="KW-1185">Reference proteome</keyword>
<dbReference type="InterPro" id="IPR006093">
    <property type="entry name" value="Oxy_OxRdtase_FAD_BS"/>
</dbReference>
<dbReference type="Proteomes" id="UP001289374">
    <property type="component" value="Unassembled WGS sequence"/>
</dbReference>
<dbReference type="EMBL" id="JACGWL010000001">
    <property type="protein sequence ID" value="KAK4411104.1"/>
    <property type="molecule type" value="Genomic_DNA"/>
</dbReference>
<dbReference type="InterPro" id="IPR016169">
    <property type="entry name" value="FAD-bd_PCMH_sub2"/>
</dbReference>
<organism evidence="11 12">
    <name type="scientific">Sesamum angolense</name>
    <dbReference type="NCBI Taxonomy" id="2727404"/>
    <lineage>
        <taxon>Eukaryota</taxon>
        <taxon>Viridiplantae</taxon>
        <taxon>Streptophyta</taxon>
        <taxon>Embryophyta</taxon>
        <taxon>Tracheophyta</taxon>
        <taxon>Spermatophyta</taxon>
        <taxon>Magnoliopsida</taxon>
        <taxon>eudicotyledons</taxon>
        <taxon>Gunneridae</taxon>
        <taxon>Pentapetalae</taxon>
        <taxon>asterids</taxon>
        <taxon>lamiids</taxon>
        <taxon>Lamiales</taxon>
        <taxon>Pedaliaceae</taxon>
        <taxon>Sesamum</taxon>
    </lineage>
</organism>